<dbReference type="InterPro" id="IPR020846">
    <property type="entry name" value="MFS_dom"/>
</dbReference>
<keyword evidence="2 6" id="KW-0812">Transmembrane</keyword>
<feature type="domain" description="Major facilitator superfamily (MFS) profile" evidence="7">
    <location>
        <begin position="19"/>
        <end position="265"/>
    </location>
</feature>
<feature type="transmembrane region" description="Helical" evidence="6">
    <location>
        <begin position="52"/>
        <end position="76"/>
    </location>
</feature>
<evidence type="ECO:0000259" key="7">
    <source>
        <dbReference type="PROSITE" id="PS50850"/>
    </source>
</evidence>
<dbReference type="InterPro" id="IPR011701">
    <property type="entry name" value="MFS"/>
</dbReference>
<dbReference type="PANTHER" id="PTHR11662:SF450">
    <property type="entry name" value="BLR1003 PROTEIN"/>
    <property type="match status" value="1"/>
</dbReference>
<evidence type="ECO:0000256" key="1">
    <source>
        <dbReference type="ARBA" id="ARBA00004651"/>
    </source>
</evidence>
<proteinExistence type="predicted"/>
<feature type="transmembrane region" description="Helical" evidence="6">
    <location>
        <begin position="88"/>
        <end position="116"/>
    </location>
</feature>
<reference evidence="8 9" key="1">
    <citation type="submission" date="2019-01" db="EMBL/GenBank/DDBJ databases">
        <title>Genome sequences of Streptomyces and Rhizobium isolates collected from root and soil.</title>
        <authorList>
            <person name="Chhettri S."/>
            <person name="Sevigny J.L."/>
            <person name="Sen A."/>
            <person name="Ennis N."/>
            <person name="Tisa L."/>
        </authorList>
    </citation>
    <scope>NUCLEOTIDE SEQUENCE [LARGE SCALE GENOMIC DNA]</scope>
    <source>
        <strain evidence="8 9">San01</strain>
    </source>
</reference>
<dbReference type="InterPro" id="IPR050382">
    <property type="entry name" value="MFS_Na/Anion_cotransporter"/>
</dbReference>
<evidence type="ECO:0000256" key="6">
    <source>
        <dbReference type="SAM" id="Phobius"/>
    </source>
</evidence>
<feature type="compositionally biased region" description="Polar residues" evidence="5">
    <location>
        <begin position="253"/>
        <end position="265"/>
    </location>
</feature>
<name>A0A3S2VHQ6_9ACTN</name>
<dbReference type="EMBL" id="RZYA01000007">
    <property type="protein sequence ID" value="RVU23973.1"/>
    <property type="molecule type" value="Genomic_DNA"/>
</dbReference>
<sequence>MQKAEPAPATATRTGAWSVTVLLALFMLLNYADKAVIGFSAQDILKDLGISAQQFGVIQSAFFWLFFAGAILLGALSGKIGLRWLLGGLMVVWVATMLPLVGTVSFTVLMLCRLVLGFAEGPAFALANQAVQSRFPAEKRALPAGIVSAGASLGPVVMAPILTWVIVKWSWHAASRASPAGPGSSWNAPISMPAPSLATRQTPATYPSTSTVGSTSPFTRVTCLRYAGGMTRPRSTYARSVLSHMGRRRGGAATSSAGVVPSSTS</sequence>
<evidence type="ECO:0000256" key="5">
    <source>
        <dbReference type="SAM" id="MobiDB-lite"/>
    </source>
</evidence>
<comment type="caution">
    <text evidence="8">The sequence shown here is derived from an EMBL/GenBank/DDBJ whole genome shotgun (WGS) entry which is preliminary data.</text>
</comment>
<dbReference type="PROSITE" id="PS50850">
    <property type="entry name" value="MFS"/>
    <property type="match status" value="1"/>
</dbReference>
<dbReference type="GO" id="GO:0022857">
    <property type="term" value="F:transmembrane transporter activity"/>
    <property type="evidence" value="ECO:0007669"/>
    <property type="project" value="InterPro"/>
</dbReference>
<evidence type="ECO:0000313" key="8">
    <source>
        <dbReference type="EMBL" id="RVU23973.1"/>
    </source>
</evidence>
<feature type="region of interest" description="Disordered" evidence="5">
    <location>
        <begin position="244"/>
        <end position="265"/>
    </location>
</feature>
<organism evidence="8 9">
    <name type="scientific">Streptomyces antnestii</name>
    <dbReference type="NCBI Taxonomy" id="2494256"/>
    <lineage>
        <taxon>Bacteria</taxon>
        <taxon>Bacillati</taxon>
        <taxon>Actinomycetota</taxon>
        <taxon>Actinomycetes</taxon>
        <taxon>Kitasatosporales</taxon>
        <taxon>Streptomycetaceae</taxon>
        <taxon>Streptomyces</taxon>
    </lineage>
</organism>
<accession>A0A3S2VHQ6</accession>
<dbReference type="Gene3D" id="1.20.1250.20">
    <property type="entry name" value="MFS general substrate transporter like domains"/>
    <property type="match status" value="1"/>
</dbReference>
<comment type="subcellular location">
    <subcellularLocation>
        <location evidence="1">Cell membrane</location>
        <topology evidence="1">Multi-pass membrane protein</topology>
    </subcellularLocation>
</comment>
<keyword evidence="9" id="KW-1185">Reference proteome</keyword>
<evidence type="ECO:0000313" key="9">
    <source>
        <dbReference type="Proteomes" id="UP000283128"/>
    </source>
</evidence>
<dbReference type="Pfam" id="PF07690">
    <property type="entry name" value="MFS_1"/>
    <property type="match status" value="1"/>
</dbReference>
<dbReference type="SUPFAM" id="SSF103473">
    <property type="entry name" value="MFS general substrate transporter"/>
    <property type="match status" value="1"/>
</dbReference>
<evidence type="ECO:0000256" key="3">
    <source>
        <dbReference type="ARBA" id="ARBA00022989"/>
    </source>
</evidence>
<evidence type="ECO:0000256" key="2">
    <source>
        <dbReference type="ARBA" id="ARBA00022692"/>
    </source>
</evidence>
<keyword evidence="3 6" id="KW-1133">Transmembrane helix</keyword>
<dbReference type="OrthoDB" id="4474610at2"/>
<gene>
    <name evidence="8" type="ORF">EOT10_16790</name>
</gene>
<feature type="transmembrane region" description="Helical" evidence="6">
    <location>
        <begin position="144"/>
        <end position="167"/>
    </location>
</feature>
<dbReference type="InterPro" id="IPR036259">
    <property type="entry name" value="MFS_trans_sf"/>
</dbReference>
<evidence type="ECO:0000256" key="4">
    <source>
        <dbReference type="ARBA" id="ARBA00023136"/>
    </source>
</evidence>
<protein>
    <submittedName>
        <fullName evidence="8">MFS transporter</fullName>
    </submittedName>
</protein>
<dbReference type="AlphaFoldDB" id="A0A3S2VHQ6"/>
<keyword evidence="4 6" id="KW-0472">Membrane</keyword>
<feature type="transmembrane region" description="Helical" evidence="6">
    <location>
        <begin position="12"/>
        <end position="32"/>
    </location>
</feature>
<dbReference type="GO" id="GO:0005886">
    <property type="term" value="C:plasma membrane"/>
    <property type="evidence" value="ECO:0007669"/>
    <property type="project" value="UniProtKB-SubCell"/>
</dbReference>
<dbReference type="PANTHER" id="PTHR11662">
    <property type="entry name" value="SOLUTE CARRIER FAMILY 17"/>
    <property type="match status" value="1"/>
</dbReference>
<dbReference type="Proteomes" id="UP000283128">
    <property type="component" value="Unassembled WGS sequence"/>
</dbReference>